<dbReference type="VEuPathDB" id="VectorBase:CPIJ013400"/>
<dbReference type="GO" id="GO:0003735">
    <property type="term" value="F:structural constituent of ribosome"/>
    <property type="evidence" value="ECO:0007669"/>
    <property type="project" value="InterPro"/>
</dbReference>
<dbReference type="EMBL" id="DS232268">
    <property type="protein sequence ID" value="EDS38800.1"/>
    <property type="molecule type" value="Genomic_DNA"/>
</dbReference>
<gene>
    <name evidence="7" type="primary">6046381</name>
    <name evidence="6" type="ORF">CpipJ_CPIJ013400</name>
</gene>
<dbReference type="GO" id="GO:0022627">
    <property type="term" value="C:cytosolic small ribosomal subunit"/>
    <property type="evidence" value="ECO:0007669"/>
    <property type="project" value="TreeGrafter"/>
</dbReference>
<evidence type="ECO:0000313" key="8">
    <source>
        <dbReference type="Proteomes" id="UP000002320"/>
    </source>
</evidence>
<dbReference type="InParanoid" id="B0X1S2"/>
<dbReference type="Gene3D" id="3.30.1140.32">
    <property type="entry name" value="Ribosomal protein S3, C-terminal domain"/>
    <property type="match status" value="1"/>
</dbReference>
<dbReference type="PANTHER" id="PTHR11760">
    <property type="entry name" value="30S/40S RIBOSOMAL PROTEIN S3"/>
    <property type="match status" value="1"/>
</dbReference>
<dbReference type="PANTHER" id="PTHR11760:SF32">
    <property type="entry name" value="SMALL RIBOSOMAL SUBUNIT PROTEIN US3"/>
    <property type="match status" value="1"/>
</dbReference>
<dbReference type="EnsemblMetazoa" id="CPIJ013400-RA">
    <property type="protein sequence ID" value="CPIJ013400-PA"/>
    <property type="gene ID" value="CPIJ013400"/>
</dbReference>
<dbReference type="OrthoDB" id="10248446at2759"/>
<name>B0X1S2_CULQU</name>
<keyword evidence="3" id="KW-0687">Ribonucleoprotein</keyword>
<dbReference type="STRING" id="7176.B0X1S2"/>
<evidence type="ECO:0000313" key="7">
    <source>
        <dbReference type="EnsemblMetazoa" id="CPIJ013400-PA"/>
    </source>
</evidence>
<comment type="similarity">
    <text evidence="1">Belongs to the universal ribosomal protein uS3 family.</text>
</comment>
<dbReference type="GO" id="GO:2001235">
    <property type="term" value="P:positive regulation of apoptotic signaling pathway"/>
    <property type="evidence" value="ECO:0007669"/>
    <property type="project" value="TreeGrafter"/>
</dbReference>
<evidence type="ECO:0000313" key="6">
    <source>
        <dbReference type="EMBL" id="EDS38800.1"/>
    </source>
</evidence>
<dbReference type="Pfam" id="PF00189">
    <property type="entry name" value="Ribosomal_S3_C"/>
    <property type="match status" value="1"/>
</dbReference>
<dbReference type="eggNOG" id="KOG3181">
    <property type="taxonomic scope" value="Eukaryota"/>
</dbReference>
<dbReference type="HOGENOM" id="CLU_1002051_0_0_1"/>
<evidence type="ECO:0000256" key="1">
    <source>
        <dbReference type="ARBA" id="ARBA00010761"/>
    </source>
</evidence>
<organism>
    <name type="scientific">Culex quinquefasciatus</name>
    <name type="common">Southern house mosquito</name>
    <name type="synonym">Culex pungens</name>
    <dbReference type="NCBI Taxonomy" id="7176"/>
    <lineage>
        <taxon>Eukaryota</taxon>
        <taxon>Metazoa</taxon>
        <taxon>Ecdysozoa</taxon>
        <taxon>Arthropoda</taxon>
        <taxon>Hexapoda</taxon>
        <taxon>Insecta</taxon>
        <taxon>Pterygota</taxon>
        <taxon>Neoptera</taxon>
        <taxon>Endopterygota</taxon>
        <taxon>Diptera</taxon>
        <taxon>Nematocera</taxon>
        <taxon>Culicoidea</taxon>
        <taxon>Culicidae</taxon>
        <taxon>Culicinae</taxon>
        <taxon>Culicini</taxon>
        <taxon>Culex</taxon>
        <taxon>Culex</taxon>
    </lineage>
</organism>
<dbReference type="AlphaFoldDB" id="B0X1S2"/>
<evidence type="ECO:0000256" key="3">
    <source>
        <dbReference type="ARBA" id="ARBA00023274"/>
    </source>
</evidence>
<evidence type="ECO:0000256" key="2">
    <source>
        <dbReference type="ARBA" id="ARBA00022980"/>
    </source>
</evidence>
<dbReference type="InterPro" id="IPR001351">
    <property type="entry name" value="Ribosomal_uS3_C"/>
</dbReference>
<dbReference type="InterPro" id="IPR009019">
    <property type="entry name" value="KH_sf_prok-type"/>
</dbReference>
<dbReference type="SUPFAM" id="SSF54821">
    <property type="entry name" value="Ribosomal protein S3 C-terminal domain"/>
    <property type="match status" value="1"/>
</dbReference>
<protein>
    <recommendedName>
        <fullName evidence="4">40S ribosomal protein S3</fullName>
    </recommendedName>
</protein>
<evidence type="ECO:0000259" key="5">
    <source>
        <dbReference type="Pfam" id="PF00189"/>
    </source>
</evidence>
<sequence length="278" mass="30960">MATCPNLRLVSTLELEERCSGFHGGSSSSTLLRISPFGNATNSEENGPPSSVYHSIAEKIGRSIEPFFAWPAAADDFLSVEVHVTSIRTEIIIMTTRTQKVLGEKGHHIRELTAIVQKLIRDLRRACLESGAKGSEVVVSGKLRGQRAKSMKFVDGMVIHSRDPCNEYSDTATRHILLRQGGKIMLPWDPNGKIDPKEPLPENVLVVEPKDEIMHNTPGTKNNRRRWSWEPVEPSRWLNPSLVKLGGGFTSLSVQDNESRIRAKVELLLHVCFLNGFC</sequence>
<keyword evidence="2 6" id="KW-0689">Ribosomal protein</keyword>
<dbReference type="SUPFAM" id="SSF54814">
    <property type="entry name" value="Prokaryotic type KH domain (KH-domain type II)"/>
    <property type="match status" value="1"/>
</dbReference>
<dbReference type="VEuPathDB" id="VectorBase:CQUJHB009364"/>
<dbReference type="KEGG" id="cqu:CpipJ_CPIJ013400"/>
<evidence type="ECO:0000256" key="4">
    <source>
        <dbReference type="ARBA" id="ARBA00035408"/>
    </source>
</evidence>
<proteinExistence type="inferred from homology"/>
<dbReference type="GO" id="GO:0006412">
    <property type="term" value="P:translation"/>
    <property type="evidence" value="ECO:0007669"/>
    <property type="project" value="InterPro"/>
</dbReference>
<feature type="domain" description="Small ribosomal subunit protein uS3 C-terminal" evidence="5">
    <location>
        <begin position="121"/>
        <end position="181"/>
    </location>
</feature>
<dbReference type="InterPro" id="IPR057258">
    <property type="entry name" value="Ribosomal_uS3"/>
</dbReference>
<dbReference type="GO" id="GO:0005634">
    <property type="term" value="C:nucleus"/>
    <property type="evidence" value="ECO:0007669"/>
    <property type="project" value="TreeGrafter"/>
</dbReference>
<dbReference type="InterPro" id="IPR036419">
    <property type="entry name" value="Ribosomal_S3_C_sf"/>
</dbReference>
<keyword evidence="8" id="KW-1185">Reference proteome</keyword>
<dbReference type="Proteomes" id="UP000002320">
    <property type="component" value="Unassembled WGS sequence"/>
</dbReference>
<reference evidence="6" key="1">
    <citation type="submission" date="2007-03" db="EMBL/GenBank/DDBJ databases">
        <title>Annotation of Culex pipiens quinquefasciatus.</title>
        <authorList>
            <consortium name="The Broad Institute Genome Sequencing Platform"/>
            <person name="Atkinson P.W."/>
            <person name="Hemingway J."/>
            <person name="Christensen B.M."/>
            <person name="Higgs S."/>
            <person name="Kodira C."/>
            <person name="Hannick L."/>
            <person name="Megy K."/>
            <person name="O'Leary S."/>
            <person name="Pearson M."/>
            <person name="Haas B.J."/>
            <person name="Mauceli E."/>
            <person name="Wortman J.R."/>
            <person name="Lee N.H."/>
            <person name="Guigo R."/>
            <person name="Stanke M."/>
            <person name="Alvarado L."/>
            <person name="Amedeo P."/>
            <person name="Antoine C.H."/>
            <person name="Arensburger P."/>
            <person name="Bidwell S.L."/>
            <person name="Crawford M."/>
            <person name="Camaro F."/>
            <person name="Devon K."/>
            <person name="Engels R."/>
            <person name="Hammond M."/>
            <person name="Howarth C."/>
            <person name="Koehrsen M."/>
            <person name="Lawson D."/>
            <person name="Montgomery P."/>
            <person name="Nene V."/>
            <person name="Nusbaum C."/>
            <person name="Puiu D."/>
            <person name="Romero-Severson J."/>
            <person name="Severson D.W."/>
            <person name="Shumway M."/>
            <person name="Sisk P."/>
            <person name="Stolte C."/>
            <person name="Zeng Q."/>
            <person name="Eisenstadt E."/>
            <person name="Fraser-Liggett C."/>
            <person name="Strausberg R."/>
            <person name="Galagan J."/>
            <person name="Birren B."/>
            <person name="Collins F.H."/>
        </authorList>
    </citation>
    <scope>NUCLEOTIDE SEQUENCE [LARGE SCALE GENOMIC DNA]</scope>
    <source>
        <strain evidence="6">JHB</strain>
    </source>
</reference>
<accession>B0X1S2</accession>
<reference evidence="7" key="2">
    <citation type="submission" date="2020-05" db="UniProtKB">
        <authorList>
            <consortium name="EnsemblMetazoa"/>
        </authorList>
    </citation>
    <scope>IDENTIFICATION</scope>
    <source>
        <strain evidence="7">JHB</strain>
    </source>
</reference>
<dbReference type="GO" id="GO:0003723">
    <property type="term" value="F:RNA binding"/>
    <property type="evidence" value="ECO:0007669"/>
    <property type="project" value="InterPro"/>
</dbReference>